<dbReference type="InterPro" id="IPR042099">
    <property type="entry name" value="ANL_N_sf"/>
</dbReference>
<evidence type="ECO:0000313" key="10">
    <source>
        <dbReference type="Proteomes" id="UP000700596"/>
    </source>
</evidence>
<dbReference type="EC" id="6.2.1.2" evidence="5"/>
<name>A0A9P9IRL4_9PLEO</name>
<evidence type="ECO:0000256" key="4">
    <source>
        <dbReference type="ARBA" id="ARBA00022840"/>
    </source>
</evidence>
<dbReference type="FunFam" id="3.30.300.30:FF:000005">
    <property type="entry name" value="Acyl-coenzyme A synthetase ACSM5, mitochondrial"/>
    <property type="match status" value="1"/>
</dbReference>
<dbReference type="SUPFAM" id="SSF56801">
    <property type="entry name" value="Acetyl-CoA synthetase-like"/>
    <property type="match status" value="1"/>
</dbReference>
<dbReference type="Pfam" id="PF00501">
    <property type="entry name" value="AMP-binding"/>
    <property type="match status" value="1"/>
</dbReference>
<organism evidence="9 10">
    <name type="scientific">Dendryphion nanum</name>
    <dbReference type="NCBI Taxonomy" id="256645"/>
    <lineage>
        <taxon>Eukaryota</taxon>
        <taxon>Fungi</taxon>
        <taxon>Dikarya</taxon>
        <taxon>Ascomycota</taxon>
        <taxon>Pezizomycotina</taxon>
        <taxon>Dothideomycetes</taxon>
        <taxon>Pleosporomycetidae</taxon>
        <taxon>Pleosporales</taxon>
        <taxon>Torulaceae</taxon>
        <taxon>Dendryphion</taxon>
    </lineage>
</organism>
<evidence type="ECO:0000256" key="3">
    <source>
        <dbReference type="ARBA" id="ARBA00022741"/>
    </source>
</evidence>
<dbReference type="GO" id="GO:0005524">
    <property type="term" value="F:ATP binding"/>
    <property type="evidence" value="ECO:0007669"/>
    <property type="project" value="UniProtKB-KW"/>
</dbReference>
<reference evidence="9" key="1">
    <citation type="journal article" date="2021" name="Nat. Commun.">
        <title>Genetic determinants of endophytism in the Arabidopsis root mycobiome.</title>
        <authorList>
            <person name="Mesny F."/>
            <person name="Miyauchi S."/>
            <person name="Thiergart T."/>
            <person name="Pickel B."/>
            <person name="Atanasova L."/>
            <person name="Karlsson M."/>
            <person name="Huettel B."/>
            <person name="Barry K.W."/>
            <person name="Haridas S."/>
            <person name="Chen C."/>
            <person name="Bauer D."/>
            <person name="Andreopoulos W."/>
            <person name="Pangilinan J."/>
            <person name="LaButti K."/>
            <person name="Riley R."/>
            <person name="Lipzen A."/>
            <person name="Clum A."/>
            <person name="Drula E."/>
            <person name="Henrissat B."/>
            <person name="Kohler A."/>
            <person name="Grigoriev I.V."/>
            <person name="Martin F.M."/>
            <person name="Hacquard S."/>
        </authorList>
    </citation>
    <scope>NUCLEOTIDE SEQUENCE</scope>
    <source>
        <strain evidence="9">MPI-CAGE-CH-0243</strain>
    </source>
</reference>
<evidence type="ECO:0000313" key="9">
    <source>
        <dbReference type="EMBL" id="KAH7128584.1"/>
    </source>
</evidence>
<dbReference type="PROSITE" id="PS00455">
    <property type="entry name" value="AMP_BINDING"/>
    <property type="match status" value="1"/>
</dbReference>
<dbReference type="Pfam" id="PF13193">
    <property type="entry name" value="AMP-binding_C"/>
    <property type="match status" value="1"/>
</dbReference>
<evidence type="ECO:0000256" key="5">
    <source>
        <dbReference type="ARBA" id="ARBA00039009"/>
    </source>
</evidence>
<dbReference type="EMBL" id="JAGMWT010000005">
    <property type="protein sequence ID" value="KAH7128584.1"/>
    <property type="molecule type" value="Genomic_DNA"/>
</dbReference>
<comment type="similarity">
    <text evidence="1">Belongs to the ATP-dependent AMP-binding enzyme family.</text>
</comment>
<dbReference type="PANTHER" id="PTHR43605">
    <property type="entry name" value="ACYL-COENZYME A SYNTHETASE"/>
    <property type="match status" value="1"/>
</dbReference>
<keyword evidence="10" id="KW-1185">Reference proteome</keyword>
<evidence type="ECO:0000256" key="1">
    <source>
        <dbReference type="ARBA" id="ARBA00006432"/>
    </source>
</evidence>
<dbReference type="InterPro" id="IPR020845">
    <property type="entry name" value="AMP-binding_CS"/>
</dbReference>
<dbReference type="Gene3D" id="3.40.50.12780">
    <property type="entry name" value="N-terminal domain of ligase-like"/>
    <property type="match status" value="1"/>
</dbReference>
<keyword evidence="2" id="KW-0436">Ligase</keyword>
<dbReference type="InterPro" id="IPR000873">
    <property type="entry name" value="AMP-dep_synth/lig_dom"/>
</dbReference>
<dbReference type="PANTHER" id="PTHR43605:SF10">
    <property type="entry name" value="ACYL-COA SYNTHETASE MEDIUM CHAIN FAMILY MEMBER 3"/>
    <property type="match status" value="1"/>
</dbReference>
<evidence type="ECO:0000256" key="2">
    <source>
        <dbReference type="ARBA" id="ARBA00022598"/>
    </source>
</evidence>
<sequence length="557" mass="62182">MDFPRPDKFNFAIDVMDDWAAQPGNLKAMHWVSQDESSTRVLSFDYFSRQSHRISVLFERLGIKRGDTIVMILPRVPAWWEIALAAIRSGVILAPATTLLTDKDIGYRCITSKAAVFVGDAVSVEKFLSVKKDCPSVRTIIQVGDTPQEDAVPFDSALETVENNAEFSSIRQDSKSPALLYFTSGTSGPPKMVRHNQISYPLALASTGKHWYKLAPGKTLWNTAEQGWAKAAWSFFGAWNCGATLFVHDDRGAFDPQRLLRILHQYPINTICAAPLAYRQLVLPKAREYLRQHPPMSLSHCTTAGEALNGEVTRKWHADTGLKIHEGYGQTETVLLCGNFDEREVRLGSMGRPAPGVPLHVITASGTESDEGEEGDIAVLLNDKFGSDKFFGLFDGYVQEDGTSNRREKILYVNGEVKIWYLTGDRATRDADGYFWFVGRADDVINSSGYRIGPFEVESALAMHPSVAESAVVSSPDPVRGEVVKAFVVLKSEYQNARSENLKQELQAFCKKTAAPYKYPRKIDFVQSDFFPKTASGKIQRNELRKLEWSKESKSKL</sequence>
<dbReference type="InterPro" id="IPR045851">
    <property type="entry name" value="AMP-bd_C_sf"/>
</dbReference>
<dbReference type="GO" id="GO:0006633">
    <property type="term" value="P:fatty acid biosynthetic process"/>
    <property type="evidence" value="ECO:0007669"/>
    <property type="project" value="TreeGrafter"/>
</dbReference>
<evidence type="ECO:0000259" key="8">
    <source>
        <dbReference type="Pfam" id="PF13193"/>
    </source>
</evidence>
<dbReference type="GO" id="GO:0004321">
    <property type="term" value="F:fatty-acyl-CoA synthase activity"/>
    <property type="evidence" value="ECO:0007669"/>
    <property type="project" value="TreeGrafter"/>
</dbReference>
<keyword evidence="3" id="KW-0547">Nucleotide-binding</keyword>
<comment type="catalytic activity">
    <reaction evidence="6">
        <text>a medium-chain fatty acid + ATP + CoA = a medium-chain fatty acyl-CoA + AMP + diphosphate</text>
        <dbReference type="Rhea" id="RHEA:48340"/>
        <dbReference type="ChEBI" id="CHEBI:30616"/>
        <dbReference type="ChEBI" id="CHEBI:33019"/>
        <dbReference type="ChEBI" id="CHEBI:57287"/>
        <dbReference type="ChEBI" id="CHEBI:59558"/>
        <dbReference type="ChEBI" id="CHEBI:90546"/>
        <dbReference type="ChEBI" id="CHEBI:456215"/>
        <dbReference type="EC" id="6.2.1.2"/>
    </reaction>
    <physiologicalReaction direction="left-to-right" evidence="6">
        <dbReference type="Rhea" id="RHEA:48341"/>
    </physiologicalReaction>
</comment>
<dbReference type="OrthoDB" id="6614653at2759"/>
<dbReference type="Gene3D" id="3.30.300.30">
    <property type="match status" value="1"/>
</dbReference>
<keyword evidence="4" id="KW-0067">ATP-binding</keyword>
<evidence type="ECO:0000256" key="6">
    <source>
        <dbReference type="ARBA" id="ARBA00048477"/>
    </source>
</evidence>
<dbReference type="Proteomes" id="UP000700596">
    <property type="component" value="Unassembled WGS sequence"/>
</dbReference>
<comment type="caution">
    <text evidence="9">The sequence shown here is derived from an EMBL/GenBank/DDBJ whole genome shotgun (WGS) entry which is preliminary data.</text>
</comment>
<evidence type="ECO:0000259" key="7">
    <source>
        <dbReference type="Pfam" id="PF00501"/>
    </source>
</evidence>
<feature type="domain" description="AMP-binding enzyme C-terminal" evidence="8">
    <location>
        <begin position="456"/>
        <end position="538"/>
    </location>
</feature>
<protein>
    <recommendedName>
        <fullName evidence="5">medium-chain acyl-CoA ligase</fullName>
        <ecNumber evidence="5">6.2.1.2</ecNumber>
    </recommendedName>
</protein>
<dbReference type="AlphaFoldDB" id="A0A9P9IRL4"/>
<dbReference type="InterPro" id="IPR051087">
    <property type="entry name" value="Mitochondrial_ACSM"/>
</dbReference>
<proteinExistence type="inferred from homology"/>
<dbReference type="GO" id="GO:0031956">
    <property type="term" value="F:medium-chain fatty acid-CoA ligase activity"/>
    <property type="evidence" value="ECO:0007669"/>
    <property type="project" value="UniProtKB-EC"/>
</dbReference>
<accession>A0A9P9IRL4</accession>
<feature type="domain" description="AMP-dependent synthetase/ligase" evidence="7">
    <location>
        <begin position="18"/>
        <end position="379"/>
    </location>
</feature>
<dbReference type="GO" id="GO:0006637">
    <property type="term" value="P:acyl-CoA metabolic process"/>
    <property type="evidence" value="ECO:0007669"/>
    <property type="project" value="TreeGrafter"/>
</dbReference>
<dbReference type="InterPro" id="IPR025110">
    <property type="entry name" value="AMP-bd_C"/>
</dbReference>
<gene>
    <name evidence="9" type="ORF">B0J11DRAFT_525312</name>
</gene>